<evidence type="ECO:0000313" key="1">
    <source>
        <dbReference type="EMBL" id="MBA8805272.1"/>
    </source>
</evidence>
<reference evidence="1 2" key="1">
    <citation type="submission" date="2020-07" db="EMBL/GenBank/DDBJ databases">
        <title>Sequencing the genomes of 1000 actinobacteria strains.</title>
        <authorList>
            <person name="Klenk H.-P."/>
        </authorList>
    </citation>
    <scope>NUCLEOTIDE SEQUENCE [LARGE SCALE GENOMIC DNA]</scope>
    <source>
        <strain evidence="1 2">DSM 21349</strain>
    </source>
</reference>
<sequence length="60" mass="6534">MFDHHCTSCDKRELIFPSQVTSMTNTDHGIVVAFTCWCGADQTMTTGRAAAQAREVTLAA</sequence>
<gene>
    <name evidence="1" type="ORF">FB382_003563</name>
</gene>
<keyword evidence="2" id="KW-1185">Reference proteome</keyword>
<protein>
    <submittedName>
        <fullName evidence="1">Uncharacterized protein</fullName>
    </submittedName>
</protein>
<comment type="caution">
    <text evidence="1">The sequence shown here is derived from an EMBL/GenBank/DDBJ whole genome shotgun (WGS) entry which is preliminary data.</text>
</comment>
<name>A0A7W3PB98_9ACTN</name>
<organism evidence="1 2">
    <name type="scientific">Nocardioides ginsengisegetis</name>
    <dbReference type="NCBI Taxonomy" id="661491"/>
    <lineage>
        <taxon>Bacteria</taxon>
        <taxon>Bacillati</taxon>
        <taxon>Actinomycetota</taxon>
        <taxon>Actinomycetes</taxon>
        <taxon>Propionibacteriales</taxon>
        <taxon>Nocardioidaceae</taxon>
        <taxon>Nocardioides</taxon>
    </lineage>
</organism>
<dbReference type="RefSeq" id="WP_182541039.1">
    <property type="nucleotide sequence ID" value="NZ_JACGXA010000001.1"/>
</dbReference>
<dbReference type="Proteomes" id="UP000580910">
    <property type="component" value="Unassembled WGS sequence"/>
</dbReference>
<evidence type="ECO:0000313" key="2">
    <source>
        <dbReference type="Proteomes" id="UP000580910"/>
    </source>
</evidence>
<proteinExistence type="predicted"/>
<dbReference type="EMBL" id="JACGXA010000001">
    <property type="protein sequence ID" value="MBA8805272.1"/>
    <property type="molecule type" value="Genomic_DNA"/>
</dbReference>
<accession>A0A7W3PB98</accession>
<dbReference type="AlphaFoldDB" id="A0A7W3PB98"/>